<reference evidence="1 2" key="1">
    <citation type="submission" date="2019-07" db="EMBL/GenBank/DDBJ databases">
        <title>Whole genome shotgun sequence of Agrococcus baldri NBRC 103055.</title>
        <authorList>
            <person name="Hosoyama A."/>
            <person name="Uohara A."/>
            <person name="Ohji S."/>
            <person name="Ichikawa N."/>
        </authorList>
    </citation>
    <scope>NUCLEOTIDE SEQUENCE [LARGE SCALE GENOMIC DNA]</scope>
    <source>
        <strain evidence="1 2">NBRC 103055</strain>
    </source>
</reference>
<accession>A0AA87REZ7</accession>
<proteinExistence type="predicted"/>
<comment type="caution">
    <text evidence="1">The sequence shown here is derived from an EMBL/GenBank/DDBJ whole genome shotgun (WGS) entry which is preliminary data.</text>
</comment>
<dbReference type="RefSeq" id="WP_146797099.1">
    <property type="nucleotide sequence ID" value="NZ_BJUU01000028.1"/>
</dbReference>
<evidence type="ECO:0000313" key="2">
    <source>
        <dbReference type="Proteomes" id="UP000321749"/>
    </source>
</evidence>
<protein>
    <submittedName>
        <fullName evidence="1">Uncharacterized protein</fullName>
    </submittedName>
</protein>
<name>A0AA87REZ7_9MICO</name>
<gene>
    <name evidence="1" type="ORF">ABA31_28220</name>
</gene>
<organism evidence="1 2">
    <name type="scientific">Agrococcus baldri</name>
    <dbReference type="NCBI Taxonomy" id="153730"/>
    <lineage>
        <taxon>Bacteria</taxon>
        <taxon>Bacillati</taxon>
        <taxon>Actinomycetota</taxon>
        <taxon>Actinomycetes</taxon>
        <taxon>Micrococcales</taxon>
        <taxon>Microbacteriaceae</taxon>
        <taxon>Agrococcus</taxon>
    </lineage>
</organism>
<dbReference type="AlphaFoldDB" id="A0AA87REZ7"/>
<evidence type="ECO:0000313" key="1">
    <source>
        <dbReference type="EMBL" id="GEK81471.1"/>
    </source>
</evidence>
<keyword evidence="2" id="KW-1185">Reference proteome</keyword>
<sequence length="176" mass="18138">MSTLTVLGTTGGVGATTLTALAIAAAQGQAAPAVEAVDPMPLARRLASDEQGRGRGPGLVHDAGRATPERCAAALERGTIAIVSAATPLGDAVLAPLLERIGAEELPGRVIVVRTALFGRPSRIRTDIAVDALLVPRDPLLTRPGRIADGGAGYRAQTRTALDRWASLTLQALRVR</sequence>
<dbReference type="Proteomes" id="UP000321749">
    <property type="component" value="Unassembled WGS sequence"/>
</dbReference>
<dbReference type="EMBL" id="BJUU01000028">
    <property type="protein sequence ID" value="GEK81471.1"/>
    <property type="molecule type" value="Genomic_DNA"/>
</dbReference>